<evidence type="ECO:0000313" key="19">
    <source>
        <dbReference type="Proteomes" id="UP000269431"/>
    </source>
</evidence>
<evidence type="ECO:0000313" key="7">
    <source>
        <dbReference type="EMBL" id="AZF73060.1"/>
    </source>
</evidence>
<dbReference type="EMBL" id="CP033240">
    <property type="protein sequence ID" value="AZF80898.1"/>
    <property type="molecule type" value="Genomic_DNA"/>
</dbReference>
<dbReference type="KEGG" id="ssof:SULC_1009"/>
<evidence type="ECO:0000313" key="18">
    <source>
        <dbReference type="Proteomes" id="UP000267993"/>
    </source>
</evidence>
<dbReference type="PATRIC" id="fig|2287.6.peg.1067"/>
<dbReference type="Proteomes" id="UP000275843">
    <property type="component" value="Chromosome"/>
</dbReference>
<dbReference type="AlphaFoldDB" id="A0A0E3K5J6"/>
<dbReference type="GeneID" id="44128954"/>
<evidence type="ECO:0000313" key="8">
    <source>
        <dbReference type="EMBL" id="AZF75685.1"/>
    </source>
</evidence>
<evidence type="ECO:0000313" key="4">
    <source>
        <dbReference type="EMBL" id="AKA78744.1"/>
    </source>
</evidence>
<dbReference type="InterPro" id="IPR017009">
    <property type="entry name" value="UCP032840"/>
</dbReference>
<dbReference type="EMBL" id="CP011055">
    <property type="protein sequence ID" value="AKA73352.1"/>
    <property type="molecule type" value="Genomic_DNA"/>
</dbReference>
<dbReference type="KEGG" id="ssoa:SULA_1008"/>
<feature type="coiled-coil region" evidence="1">
    <location>
        <begin position="70"/>
        <end position="104"/>
    </location>
</feature>
<dbReference type="EMBL" id="CP033235">
    <property type="protein sequence ID" value="AZF67820.1"/>
    <property type="molecule type" value="Genomic_DNA"/>
</dbReference>
<reference evidence="18 19" key="4">
    <citation type="journal article" date="2018" name="Proc. Natl. Acad. Sci. U.S.A.">
        <title>Nonmutational mechanism of inheritance in the Archaeon Sulfolobus solfataricus.</title>
        <authorList>
            <person name="Payne S."/>
            <person name="McCarthy S."/>
            <person name="Johnson T."/>
            <person name="North E."/>
            <person name="Blum P."/>
        </authorList>
    </citation>
    <scope>NUCLEOTIDE SEQUENCE [LARGE SCALE GENOMIC DNA]</scope>
    <source>
        <strain evidence="6 18">SARC-H</strain>
        <strain evidence="7 22">SARC-I</strain>
        <strain evidence="9 23">SARC-N</strain>
        <strain evidence="10 24">SARC-O</strain>
        <strain evidence="11 19">SUL120</strain>
        <strain evidence="5 20">SULG</strain>
        <strain evidence="8 21">SULM</strain>
    </source>
</reference>
<dbReference type="RefSeq" id="WP_009989667.1">
    <property type="nucleotide sequence ID" value="NZ_CP011055.2"/>
</dbReference>
<evidence type="ECO:0000313" key="10">
    <source>
        <dbReference type="EMBL" id="AZF80898.1"/>
    </source>
</evidence>
<keyword evidence="1" id="KW-0175">Coiled coil</keyword>
<dbReference type="Proteomes" id="UP000267993">
    <property type="component" value="Chromosome"/>
</dbReference>
<dbReference type="EMBL" id="CP011057">
    <property type="protein sequence ID" value="AKA78744.1"/>
    <property type="molecule type" value="Genomic_DNA"/>
</dbReference>
<dbReference type="InterPro" id="IPR036388">
    <property type="entry name" value="WH-like_DNA-bd_sf"/>
</dbReference>
<dbReference type="Proteomes" id="UP000269431">
    <property type="component" value="Chromosome"/>
</dbReference>
<evidence type="ECO:0000313" key="21">
    <source>
        <dbReference type="Proteomes" id="UP000273443"/>
    </source>
</evidence>
<dbReference type="Proteomes" id="UP000076770">
    <property type="component" value="Chromosome i"/>
</dbReference>
<evidence type="ECO:0000313" key="16">
    <source>
        <dbReference type="Proteomes" id="UP000033106"/>
    </source>
</evidence>
<dbReference type="EMBL" id="CP033239">
    <property type="protein sequence ID" value="AZF78292.1"/>
    <property type="molecule type" value="Genomic_DNA"/>
</dbReference>
<dbReference type="SUPFAM" id="SSF46785">
    <property type="entry name" value="Winged helix' DNA-binding domain"/>
    <property type="match status" value="1"/>
</dbReference>
<evidence type="ECO:0000313" key="22">
    <source>
        <dbReference type="Proteomes" id="UP000275843"/>
    </source>
</evidence>
<dbReference type="Proteomes" id="UP000273194">
    <property type="component" value="Chromosome"/>
</dbReference>
<dbReference type="Proteomes" id="UP000594632">
    <property type="component" value="Chromosome"/>
</dbReference>
<evidence type="ECO:0000313" key="5">
    <source>
        <dbReference type="EMBL" id="AZF67820.1"/>
    </source>
</evidence>
<dbReference type="Proteomes" id="UP000282269">
    <property type="component" value="Chromosome"/>
</dbReference>
<sequence length="107" mass="12359">MELTPRLQDIINMLKNKGTMNVKDLALEIKVSPKTAKGYARELQRLGLVEMDQDGNIRLREYEEEAHIDSMKLLKTLENHENEITLLKKEIDTIKGELEKLKKKGKA</sequence>
<dbReference type="Gene3D" id="1.10.10.10">
    <property type="entry name" value="Winged helix-like DNA-binding domain superfamily/Winged helix DNA-binding domain"/>
    <property type="match status" value="1"/>
</dbReference>
<dbReference type="EMBL" id="CP033241">
    <property type="protein sequence ID" value="AZF83538.1"/>
    <property type="molecule type" value="Genomic_DNA"/>
</dbReference>
<evidence type="ECO:0000313" key="2">
    <source>
        <dbReference type="EMBL" id="AKA73352.1"/>
    </source>
</evidence>
<reference evidence="17" key="2">
    <citation type="submission" date="2016-04" db="EMBL/GenBank/DDBJ databases">
        <authorList>
            <person name="Shah S.A."/>
            <person name="Garrett R.A."/>
        </authorList>
    </citation>
    <scope>NUCLEOTIDE SEQUENCE [LARGE SCALE GENOMIC DNA]</scope>
    <source>
        <strain evidence="17">ATCC 35091 / DSM 1616 / JCM 8930 / NBRC 15331 / P1</strain>
    </source>
</reference>
<evidence type="ECO:0000256" key="1">
    <source>
        <dbReference type="SAM" id="Coils"/>
    </source>
</evidence>
<reference evidence="12 25" key="6">
    <citation type="journal article" date="2020" name="Nat. Commun.">
        <title>The structures of two archaeal type IV pili illuminate evolutionary relationships.</title>
        <authorList>
            <person name="Wang F."/>
            <person name="Baquero D.P."/>
            <person name="Su Z."/>
            <person name="Beltran L.C."/>
            <person name="Prangishvili D."/>
            <person name="Krupovic M."/>
            <person name="Egelman E.H."/>
        </authorList>
    </citation>
    <scope>NUCLEOTIDE SEQUENCE [LARGE SCALE GENOMIC DNA]</scope>
    <source>
        <strain evidence="12 25">POZ149</strain>
    </source>
</reference>
<dbReference type="Proteomes" id="UP000273443">
    <property type="component" value="Chromosome"/>
</dbReference>
<evidence type="ECO:0000313" key="6">
    <source>
        <dbReference type="EMBL" id="AZF70440.1"/>
    </source>
</evidence>
<dbReference type="InterPro" id="IPR036390">
    <property type="entry name" value="WH_DNA-bd_sf"/>
</dbReference>
<dbReference type="GeneID" id="1453254"/>
<dbReference type="OrthoDB" id="41721at2157"/>
<protein>
    <submittedName>
        <fullName evidence="12">HTH domain-containing protein</fullName>
    </submittedName>
    <submittedName>
        <fullName evidence="2">Winged helix-turn-helix transcriptional regulator</fullName>
    </submittedName>
</protein>
<reference evidence="14 15" key="1">
    <citation type="journal article" date="2015" name="Genome Announc.">
        <title>Complete Genome Sequence of Sulfolobus solfataricus Strain 98/2 and Evolved Derivatives.</title>
        <authorList>
            <person name="McCarthy S."/>
            <person name="Gradnigo J."/>
            <person name="Johnson T."/>
            <person name="Payne S."/>
            <person name="Lipzen A."/>
            <person name="Martin J."/>
            <person name="Schackwitz W."/>
            <person name="Moriyama E."/>
            <person name="Blum P."/>
        </authorList>
    </citation>
    <scope>NUCLEOTIDE SEQUENCE [LARGE SCALE GENOMIC DNA]</scope>
    <source>
        <strain evidence="14">98/2 SULC</strain>
        <strain evidence="2">SARC-B</strain>
        <strain evidence="3">SARC-C</strain>
        <strain evidence="4 16">SULA</strain>
        <strain evidence="15">SULB</strain>
    </source>
</reference>
<dbReference type="EMBL" id="CP033236">
    <property type="protein sequence ID" value="AZF70440.1"/>
    <property type="molecule type" value="Genomic_DNA"/>
</dbReference>
<dbReference type="EMBL" id="CP033238">
    <property type="protein sequence ID" value="AZF75685.1"/>
    <property type="molecule type" value="Genomic_DNA"/>
</dbReference>
<evidence type="ECO:0000313" key="23">
    <source>
        <dbReference type="Proteomes" id="UP000278715"/>
    </source>
</evidence>
<gene>
    <name evidence="12" type="ORF">HFC64_11430</name>
    <name evidence="13" type="ORF">SSOP1_3326</name>
    <name evidence="4" type="ORF">SULA_1008</name>
    <name evidence="2" type="ORF">SULB_1010</name>
    <name evidence="3" type="ORF">SULC_1009</name>
    <name evidence="5" type="ORF">SULG_04950</name>
    <name evidence="6" type="ORF">SULH_04950</name>
    <name evidence="7" type="ORF">SULI_04950</name>
    <name evidence="8" type="ORF">SULM_04950</name>
    <name evidence="9" type="ORF">SULN_04950</name>
    <name evidence="10" type="ORF">SULO_04960</name>
    <name evidence="11" type="ORF">SULZ_05195</name>
</gene>
<dbReference type="OMA" id="YIEMDEN"/>
<evidence type="ECO:0000313" key="14">
    <source>
        <dbReference type="Proteomes" id="UP000033057"/>
    </source>
</evidence>
<reference evidence="13" key="3">
    <citation type="submission" date="2016-04" db="EMBL/GenBank/DDBJ databases">
        <authorList>
            <person name="Evans L.H."/>
            <person name="Alamgir A."/>
            <person name="Owens N."/>
            <person name="Weber N.D."/>
            <person name="Virtaneva K."/>
            <person name="Barbian K."/>
            <person name="Babar A."/>
            <person name="Rosenke K."/>
        </authorList>
    </citation>
    <scope>NUCLEOTIDE SEQUENCE</scope>
    <source>
        <strain evidence="13">P1</strain>
    </source>
</reference>
<evidence type="ECO:0000313" key="3">
    <source>
        <dbReference type="EMBL" id="AKA76051.1"/>
    </source>
</evidence>
<dbReference type="Proteomes" id="UP000033085">
    <property type="component" value="Chromosome"/>
</dbReference>
<dbReference type="Proteomes" id="UP000033057">
    <property type="component" value="Chromosome"/>
</dbReference>
<dbReference type="PIRSF" id="PIRSF032840">
    <property type="entry name" value="UCP032840"/>
    <property type="match status" value="1"/>
</dbReference>
<dbReference type="EMBL" id="CP050869">
    <property type="protein sequence ID" value="QPG50331.1"/>
    <property type="molecule type" value="Genomic_DNA"/>
</dbReference>
<dbReference type="Pfam" id="PF13412">
    <property type="entry name" value="HTH_24"/>
    <property type="match status" value="1"/>
</dbReference>
<dbReference type="KEGG" id="ssol:SULB_1010"/>
<evidence type="ECO:0000313" key="13">
    <source>
        <dbReference type="EMBL" id="SAI86880.1"/>
    </source>
</evidence>
<accession>A0A0E3K5J6</accession>
<proteinExistence type="predicted"/>
<evidence type="ECO:0000313" key="20">
    <source>
        <dbReference type="Proteomes" id="UP000273194"/>
    </source>
</evidence>
<dbReference type="EMBL" id="CP011056">
    <property type="protein sequence ID" value="AKA76051.1"/>
    <property type="molecule type" value="Genomic_DNA"/>
</dbReference>
<evidence type="ECO:0000313" key="17">
    <source>
        <dbReference type="Proteomes" id="UP000076770"/>
    </source>
</evidence>
<dbReference type="Proteomes" id="UP000033106">
    <property type="component" value="Chromosome"/>
</dbReference>
<name>A0A0E3K5J6_SACSO</name>
<reference evidence="2" key="5">
    <citation type="submission" date="2018-10" db="EMBL/GenBank/DDBJ databases">
        <authorList>
            <person name="McCarthy S."/>
            <person name="Gradnigo J."/>
            <person name="Johnson T."/>
            <person name="Payne S."/>
            <person name="Lipzen A."/>
            <person name="Schackwitz W."/>
            <person name="Martin J."/>
            <person name="Moriyama E."/>
            <person name="Blum P."/>
        </authorList>
    </citation>
    <scope>NUCLEOTIDE SEQUENCE</scope>
    <source>
        <strain evidence="2">SARC-B</strain>
        <strain evidence="3">SARC-C</strain>
        <strain evidence="4">SULA</strain>
    </source>
</reference>
<dbReference type="EMBL" id="CP033237">
    <property type="protein sequence ID" value="AZF73060.1"/>
    <property type="molecule type" value="Genomic_DNA"/>
</dbReference>
<dbReference type="Proteomes" id="UP000278715">
    <property type="component" value="Chromosome"/>
</dbReference>
<dbReference type="EMBL" id="LT549890">
    <property type="protein sequence ID" value="SAI86880.1"/>
    <property type="molecule type" value="Genomic_DNA"/>
</dbReference>
<evidence type="ECO:0000313" key="11">
    <source>
        <dbReference type="EMBL" id="AZF83538.1"/>
    </source>
</evidence>
<evidence type="ECO:0000313" key="25">
    <source>
        <dbReference type="Proteomes" id="UP000594632"/>
    </source>
</evidence>
<evidence type="ECO:0000313" key="24">
    <source>
        <dbReference type="Proteomes" id="UP000282269"/>
    </source>
</evidence>
<organism evidence="2 15">
    <name type="scientific">Saccharolobus solfataricus</name>
    <name type="common">Sulfolobus solfataricus</name>
    <dbReference type="NCBI Taxonomy" id="2287"/>
    <lineage>
        <taxon>Archaea</taxon>
        <taxon>Thermoproteota</taxon>
        <taxon>Thermoprotei</taxon>
        <taxon>Sulfolobales</taxon>
        <taxon>Sulfolobaceae</taxon>
        <taxon>Saccharolobus</taxon>
    </lineage>
</organism>
<evidence type="ECO:0000313" key="12">
    <source>
        <dbReference type="EMBL" id="QPG50331.1"/>
    </source>
</evidence>
<evidence type="ECO:0000313" key="9">
    <source>
        <dbReference type="EMBL" id="AZF78292.1"/>
    </source>
</evidence>
<evidence type="ECO:0000313" key="15">
    <source>
        <dbReference type="Proteomes" id="UP000033085"/>
    </source>
</evidence>